<evidence type="ECO:0000256" key="1">
    <source>
        <dbReference type="ARBA" id="ARBA00009981"/>
    </source>
</evidence>
<name>A0A158BG30_9BURK</name>
<dbReference type="Proteomes" id="UP000054903">
    <property type="component" value="Unassembled WGS sequence"/>
</dbReference>
<dbReference type="AlphaFoldDB" id="A0A158BG30"/>
<evidence type="ECO:0000313" key="3">
    <source>
        <dbReference type="Proteomes" id="UP000054903"/>
    </source>
</evidence>
<proteinExistence type="inferred from homology"/>
<organism evidence="2 3">
    <name type="scientific">Caballeronia fortuita</name>
    <dbReference type="NCBI Taxonomy" id="1777138"/>
    <lineage>
        <taxon>Bacteria</taxon>
        <taxon>Pseudomonadati</taxon>
        <taxon>Pseudomonadota</taxon>
        <taxon>Betaproteobacteria</taxon>
        <taxon>Burkholderiales</taxon>
        <taxon>Burkholderiaceae</taxon>
        <taxon>Caballeronia</taxon>
    </lineage>
</organism>
<dbReference type="InterPro" id="IPR036165">
    <property type="entry name" value="YefM-like_sf"/>
</dbReference>
<protein>
    <submittedName>
        <fullName evidence="2">Toxin-antitoxin system, antitoxin component, PHD family</fullName>
    </submittedName>
</protein>
<comment type="similarity">
    <text evidence="1">Belongs to the phD/YefM antitoxin family.</text>
</comment>
<keyword evidence="3" id="KW-1185">Reference proteome</keyword>
<comment type="caution">
    <text evidence="2">The sequence shown here is derived from an EMBL/GenBank/DDBJ whole genome shotgun (WGS) entry which is preliminary data.</text>
</comment>
<dbReference type="SUPFAM" id="SSF143120">
    <property type="entry name" value="YefM-like"/>
    <property type="match status" value="1"/>
</dbReference>
<evidence type="ECO:0000313" key="2">
    <source>
        <dbReference type="EMBL" id="SAK69038.1"/>
    </source>
</evidence>
<reference evidence="2" key="1">
    <citation type="submission" date="2016-01" db="EMBL/GenBank/DDBJ databases">
        <authorList>
            <person name="Peeters C."/>
        </authorList>
    </citation>
    <scope>NUCLEOTIDE SEQUENCE</scope>
    <source>
        <strain evidence="2">LMG 29320</strain>
    </source>
</reference>
<accession>A0A158BG30</accession>
<dbReference type="Gene3D" id="3.40.1620.10">
    <property type="entry name" value="YefM-like domain"/>
    <property type="match status" value="1"/>
</dbReference>
<dbReference type="EMBL" id="FCNX02000006">
    <property type="protein sequence ID" value="SAK69038.1"/>
    <property type="molecule type" value="Genomic_DNA"/>
</dbReference>
<dbReference type="STRING" id="1777138.AWB77_02805"/>
<gene>
    <name evidence="2" type="ORF">AWB77_02805</name>
</gene>
<sequence>MNVTMGDIMAVKRVSKSEFKAKALEYFRLVESTGEHMIVTDHGKPVLEVRRYESSSPTPLEELRGSVLFYEDPLEPVGLEDWEMLP</sequence>